<feature type="transmembrane region" description="Helical" evidence="1">
    <location>
        <begin position="101"/>
        <end position="122"/>
    </location>
</feature>
<keyword evidence="1" id="KW-0812">Transmembrane</keyword>
<keyword evidence="3" id="KW-1185">Reference proteome</keyword>
<proteinExistence type="predicted"/>
<gene>
    <name evidence="2" type="ORF">VNO78_30417</name>
</gene>
<comment type="caution">
    <text evidence="2">The sequence shown here is derived from an EMBL/GenBank/DDBJ whole genome shotgun (WGS) entry which is preliminary data.</text>
</comment>
<organism evidence="2 3">
    <name type="scientific">Psophocarpus tetragonolobus</name>
    <name type="common">Winged bean</name>
    <name type="synonym">Dolichos tetragonolobus</name>
    <dbReference type="NCBI Taxonomy" id="3891"/>
    <lineage>
        <taxon>Eukaryota</taxon>
        <taxon>Viridiplantae</taxon>
        <taxon>Streptophyta</taxon>
        <taxon>Embryophyta</taxon>
        <taxon>Tracheophyta</taxon>
        <taxon>Spermatophyta</taxon>
        <taxon>Magnoliopsida</taxon>
        <taxon>eudicotyledons</taxon>
        <taxon>Gunneridae</taxon>
        <taxon>Pentapetalae</taxon>
        <taxon>rosids</taxon>
        <taxon>fabids</taxon>
        <taxon>Fabales</taxon>
        <taxon>Fabaceae</taxon>
        <taxon>Papilionoideae</taxon>
        <taxon>50 kb inversion clade</taxon>
        <taxon>NPAAA clade</taxon>
        <taxon>indigoferoid/millettioid clade</taxon>
        <taxon>Phaseoleae</taxon>
        <taxon>Psophocarpus</taxon>
    </lineage>
</organism>
<name>A0AAN9RXA2_PSOTE</name>
<dbReference type="EMBL" id="JAYMYS010000008">
    <property type="protein sequence ID" value="KAK7384716.1"/>
    <property type="molecule type" value="Genomic_DNA"/>
</dbReference>
<accession>A0AAN9RXA2</accession>
<dbReference type="Proteomes" id="UP001386955">
    <property type="component" value="Unassembled WGS sequence"/>
</dbReference>
<evidence type="ECO:0000313" key="2">
    <source>
        <dbReference type="EMBL" id="KAK7384716.1"/>
    </source>
</evidence>
<reference evidence="2 3" key="1">
    <citation type="submission" date="2024-01" db="EMBL/GenBank/DDBJ databases">
        <title>The genomes of 5 underutilized Papilionoideae crops provide insights into root nodulation and disease resistanc.</title>
        <authorList>
            <person name="Jiang F."/>
        </authorList>
    </citation>
    <scope>NUCLEOTIDE SEQUENCE [LARGE SCALE GENOMIC DNA]</scope>
    <source>
        <strain evidence="2">DUOXIRENSHENG_FW03</strain>
        <tissue evidence="2">Leaves</tissue>
    </source>
</reference>
<keyword evidence="1" id="KW-1133">Transmembrane helix</keyword>
<keyword evidence="1" id="KW-0472">Membrane</keyword>
<protein>
    <submittedName>
        <fullName evidence="2">Uncharacterized protein</fullName>
    </submittedName>
</protein>
<evidence type="ECO:0000256" key="1">
    <source>
        <dbReference type="SAM" id="Phobius"/>
    </source>
</evidence>
<dbReference type="AlphaFoldDB" id="A0AAN9RXA2"/>
<sequence>MPTLNQLIRHGREEKRRRTVLELRINVPRSKESKKRQIQIWCRKTQIDMNEGCLWNFFFSVRRVSHLSVAGHQSPVSIPGFPGPTPLKLVTYQLPEAKADLSTAVLLAMIIIAMAFAQTYLIRKIRRLDLAVSLPNRKKKDLRFQKP</sequence>
<evidence type="ECO:0000313" key="3">
    <source>
        <dbReference type="Proteomes" id="UP001386955"/>
    </source>
</evidence>